<dbReference type="EMBL" id="JAATEJ010000006">
    <property type="protein sequence ID" value="NJP43968.1"/>
    <property type="molecule type" value="Genomic_DNA"/>
</dbReference>
<dbReference type="InterPro" id="IPR008775">
    <property type="entry name" value="Phytyl_CoA_dOase-like"/>
</dbReference>
<name>A0ABX0ZJD8_9ACTN</name>
<dbReference type="RefSeq" id="WP_167982823.1">
    <property type="nucleotide sequence ID" value="NZ_JAATEJ010000006.1"/>
</dbReference>
<dbReference type="Proteomes" id="UP000734511">
    <property type="component" value="Unassembled WGS sequence"/>
</dbReference>
<protein>
    <submittedName>
        <fullName evidence="2">Phytanoyl-CoA dioxygenase family protein</fullName>
    </submittedName>
</protein>
<dbReference type="SUPFAM" id="SSF51197">
    <property type="entry name" value="Clavaminate synthase-like"/>
    <property type="match status" value="1"/>
</dbReference>
<proteinExistence type="predicted"/>
<comment type="caution">
    <text evidence="2">The sequence shown here is derived from an EMBL/GenBank/DDBJ whole genome shotgun (WGS) entry which is preliminary data.</text>
</comment>
<evidence type="ECO:0000256" key="1">
    <source>
        <dbReference type="SAM" id="MobiDB-lite"/>
    </source>
</evidence>
<accession>A0ABX0ZJD8</accession>
<keyword evidence="3" id="KW-1185">Reference proteome</keyword>
<dbReference type="PANTHER" id="PTHR20883">
    <property type="entry name" value="PHYTANOYL-COA DIOXYGENASE DOMAIN CONTAINING 1"/>
    <property type="match status" value="1"/>
</dbReference>
<sequence length="336" mass="37641">MTTDQDRTTTAPARTDPPAQAEPLAQTDPLAREFALTEAESALLPDDDDVAFYAEHGWFLTKKLLTDDEVDALVAASDAYYEGERSRTLPVRPPRLAAWQPSDGPVQRHNDYVHYESDPIARVLRKPLIGAVAARLAQAAEIRVFQSTLILKPPIAGEPSNVVPWHIDKHYWSTSTSERMLTAFIPFHDCGEEMGTLTVVDGSHRWKETGREDSMTRHFADRDKSQLEQLLAENAAFNGAEVRKVPLAIPKGHMTFHHCLTYHGSGTNRSDRPRRAISLHMQDGGNEYRRFPLSDGTHAAYNHDVLVRRLPDGRPDYADPAYCPVLWRTEAAADRG</sequence>
<keyword evidence="2" id="KW-0560">Oxidoreductase</keyword>
<evidence type="ECO:0000313" key="2">
    <source>
        <dbReference type="EMBL" id="NJP43968.1"/>
    </source>
</evidence>
<feature type="compositionally biased region" description="Low complexity" evidence="1">
    <location>
        <begin position="8"/>
        <end position="21"/>
    </location>
</feature>
<dbReference type="PANTHER" id="PTHR20883:SF48">
    <property type="entry name" value="ECTOINE DIOXYGENASE"/>
    <property type="match status" value="1"/>
</dbReference>
<organism evidence="2 3">
    <name type="scientific">Actinacidiphila epipremni</name>
    <dbReference type="NCBI Taxonomy" id="2053013"/>
    <lineage>
        <taxon>Bacteria</taxon>
        <taxon>Bacillati</taxon>
        <taxon>Actinomycetota</taxon>
        <taxon>Actinomycetes</taxon>
        <taxon>Kitasatosporales</taxon>
        <taxon>Streptomycetaceae</taxon>
        <taxon>Actinacidiphila</taxon>
    </lineage>
</organism>
<feature type="region of interest" description="Disordered" evidence="1">
    <location>
        <begin position="1"/>
        <end position="28"/>
    </location>
</feature>
<dbReference type="GO" id="GO:0051213">
    <property type="term" value="F:dioxygenase activity"/>
    <property type="evidence" value="ECO:0007669"/>
    <property type="project" value="UniProtKB-KW"/>
</dbReference>
<evidence type="ECO:0000313" key="3">
    <source>
        <dbReference type="Proteomes" id="UP000734511"/>
    </source>
</evidence>
<keyword evidence="2" id="KW-0223">Dioxygenase</keyword>
<dbReference type="Gene3D" id="2.60.120.620">
    <property type="entry name" value="q2cbj1_9rhob like domain"/>
    <property type="match status" value="1"/>
</dbReference>
<reference evidence="2 3" key="1">
    <citation type="submission" date="2020-03" db="EMBL/GenBank/DDBJ databases">
        <title>WGS of actinomycetes isolated from Thailand.</title>
        <authorList>
            <person name="Thawai C."/>
        </authorList>
    </citation>
    <scope>NUCLEOTIDE SEQUENCE [LARGE SCALE GENOMIC DNA]</scope>
    <source>
        <strain evidence="2 3">PRB2-1</strain>
    </source>
</reference>
<dbReference type="Pfam" id="PF05721">
    <property type="entry name" value="PhyH"/>
    <property type="match status" value="1"/>
</dbReference>
<gene>
    <name evidence="2" type="ORF">HCN08_11200</name>
</gene>